<dbReference type="EMBL" id="SGPK01000242">
    <property type="protein sequence ID" value="THH05712.1"/>
    <property type="molecule type" value="Genomic_DNA"/>
</dbReference>
<keyword evidence="3" id="KW-1185">Reference proteome</keyword>
<feature type="region of interest" description="Disordered" evidence="1">
    <location>
        <begin position="209"/>
        <end position="228"/>
    </location>
</feature>
<evidence type="ECO:0000313" key="2">
    <source>
        <dbReference type="EMBL" id="THH05712.1"/>
    </source>
</evidence>
<evidence type="ECO:0000256" key="1">
    <source>
        <dbReference type="SAM" id="MobiDB-lite"/>
    </source>
</evidence>
<sequence>MPRGNKSKSKNKKKARERPVPMPPTGDTEEERTTNTLARIVTPDPSRGLRRLPFTPRLSPYAEVLEAAAKSRHEEFPFEDSDEEEKEQIIENRTIVAPLAHRLTHDMTDVCTLLDVLTVTFHAVEGSKQLLKCDILHKDITPREIKAYYRTDGRVIGVLNNVDDRRHTRTEENVIMGALREKWAEEAAERRRKRNAYYERQRQMDIAKRKLDEEKQNLNEKMEGVQAA</sequence>
<proteinExistence type="predicted"/>
<evidence type="ECO:0000313" key="3">
    <source>
        <dbReference type="Proteomes" id="UP000308199"/>
    </source>
</evidence>
<accession>A0A4S4L2Y3</accession>
<dbReference type="AlphaFoldDB" id="A0A4S4L2Y3"/>
<dbReference type="OrthoDB" id="3324685at2759"/>
<protein>
    <submittedName>
        <fullName evidence="2">Uncharacterized protein</fullName>
    </submittedName>
</protein>
<feature type="region of interest" description="Disordered" evidence="1">
    <location>
        <begin position="1"/>
        <end position="53"/>
    </location>
</feature>
<organism evidence="2 3">
    <name type="scientific">Phellinidium pouzarii</name>
    <dbReference type="NCBI Taxonomy" id="167371"/>
    <lineage>
        <taxon>Eukaryota</taxon>
        <taxon>Fungi</taxon>
        <taxon>Dikarya</taxon>
        <taxon>Basidiomycota</taxon>
        <taxon>Agaricomycotina</taxon>
        <taxon>Agaricomycetes</taxon>
        <taxon>Hymenochaetales</taxon>
        <taxon>Hymenochaetaceae</taxon>
        <taxon>Phellinidium</taxon>
    </lineage>
</organism>
<gene>
    <name evidence="2" type="ORF">EW145_g4605</name>
</gene>
<dbReference type="Proteomes" id="UP000308199">
    <property type="component" value="Unassembled WGS sequence"/>
</dbReference>
<name>A0A4S4L2Y3_9AGAM</name>
<reference evidence="2 3" key="1">
    <citation type="submission" date="2019-02" db="EMBL/GenBank/DDBJ databases">
        <title>Genome sequencing of the rare red list fungi Phellinidium pouzarii.</title>
        <authorList>
            <person name="Buettner E."/>
            <person name="Kellner H."/>
        </authorList>
    </citation>
    <scope>NUCLEOTIDE SEQUENCE [LARGE SCALE GENOMIC DNA]</scope>
    <source>
        <strain evidence="2 3">DSM 108285</strain>
    </source>
</reference>
<feature type="compositionally biased region" description="Basic residues" evidence="1">
    <location>
        <begin position="1"/>
        <end position="16"/>
    </location>
</feature>
<comment type="caution">
    <text evidence="2">The sequence shown here is derived from an EMBL/GenBank/DDBJ whole genome shotgun (WGS) entry which is preliminary data.</text>
</comment>